<reference evidence="2 3" key="1">
    <citation type="submission" date="2019-07" db="EMBL/GenBank/DDBJ databases">
        <title>Tepidimonas alkaliphilus YIM 72238 draft genome.</title>
        <authorList>
            <person name="Da Costa M.S."/>
            <person name="Froufe H.J.C."/>
            <person name="Egas C."/>
            <person name="Albuquerque L."/>
        </authorList>
    </citation>
    <scope>NUCLEOTIDE SEQUENCE [LARGE SCALE GENOMIC DNA]</scope>
    <source>
        <strain evidence="2 3">YIM 72238</strain>
    </source>
</reference>
<evidence type="ECO:0000259" key="1">
    <source>
        <dbReference type="Pfam" id="PF00156"/>
    </source>
</evidence>
<gene>
    <name evidence="2" type="primary">pyrR</name>
    <name evidence="2" type="ORF">Talka_01857</name>
</gene>
<dbReference type="EMBL" id="VJNB01000010">
    <property type="protein sequence ID" value="TSE18828.1"/>
    <property type="molecule type" value="Genomic_DNA"/>
</dbReference>
<protein>
    <submittedName>
        <fullName evidence="2">Bifunctional protein PyrR</fullName>
    </submittedName>
</protein>
<dbReference type="SUPFAM" id="SSF53271">
    <property type="entry name" value="PRTase-like"/>
    <property type="match status" value="1"/>
</dbReference>
<evidence type="ECO:0000313" key="3">
    <source>
        <dbReference type="Proteomes" id="UP000315736"/>
    </source>
</evidence>
<dbReference type="PANTHER" id="PTHR11608:SF0">
    <property type="entry name" value="BIFUNCTIONAL PROTEIN PYRR"/>
    <property type="match status" value="1"/>
</dbReference>
<dbReference type="InterPro" id="IPR000836">
    <property type="entry name" value="PRTase_dom"/>
</dbReference>
<comment type="caution">
    <text evidence="2">The sequence shown here is derived from an EMBL/GenBank/DDBJ whole genome shotgun (WGS) entry which is preliminary data.</text>
</comment>
<dbReference type="RefSeq" id="WP_143890981.1">
    <property type="nucleotide sequence ID" value="NZ_VJNB01000010.1"/>
</dbReference>
<accession>A0A554W5G9</accession>
<dbReference type="AlphaFoldDB" id="A0A554W5G9"/>
<dbReference type="InterPro" id="IPR029057">
    <property type="entry name" value="PRTase-like"/>
</dbReference>
<keyword evidence="3" id="KW-1185">Reference proteome</keyword>
<feature type="domain" description="Phosphoribosyltransferase" evidence="1">
    <location>
        <begin position="16"/>
        <end position="149"/>
    </location>
</feature>
<dbReference type="InterPro" id="IPR050137">
    <property type="entry name" value="PyrR_bifunctional"/>
</dbReference>
<sequence length="186" mass="19546">MNAAPPPAAGGTLALDAEALYAELKRAVQALLAAGPQPTHLVGVASGGAWLAERLQRELGLPGQVGVVSSALHRDDYAQRGLSASAAQTRLPFDVEGAHILLIDDVLYTGRTLRAVLNELFDHGRPASVRLAVLVDRGGRELPVAADAAAVRLPLPPQQSFELTRDEAGRFGFVLLEHGDPAEAAR</sequence>
<dbReference type="Gene3D" id="3.40.50.2020">
    <property type="match status" value="1"/>
</dbReference>
<dbReference type="OrthoDB" id="9802227at2"/>
<dbReference type="PANTHER" id="PTHR11608">
    <property type="entry name" value="BIFUNCTIONAL PROTEIN PYRR"/>
    <property type="match status" value="1"/>
</dbReference>
<dbReference type="Pfam" id="PF00156">
    <property type="entry name" value="Pribosyltran"/>
    <property type="match status" value="1"/>
</dbReference>
<dbReference type="CDD" id="cd06223">
    <property type="entry name" value="PRTases_typeI"/>
    <property type="match status" value="1"/>
</dbReference>
<name>A0A554W5G9_9BURK</name>
<organism evidence="2 3">
    <name type="scientific">Tepidimonas alkaliphilus</name>
    <dbReference type="NCBI Taxonomy" id="2588942"/>
    <lineage>
        <taxon>Bacteria</taxon>
        <taxon>Pseudomonadati</taxon>
        <taxon>Pseudomonadota</taxon>
        <taxon>Betaproteobacteria</taxon>
        <taxon>Burkholderiales</taxon>
        <taxon>Tepidimonas</taxon>
    </lineage>
</organism>
<proteinExistence type="predicted"/>
<evidence type="ECO:0000313" key="2">
    <source>
        <dbReference type="EMBL" id="TSE18828.1"/>
    </source>
</evidence>
<dbReference type="Proteomes" id="UP000315736">
    <property type="component" value="Unassembled WGS sequence"/>
</dbReference>
<dbReference type="NCBIfam" id="NF003545">
    <property type="entry name" value="PRK05205.1-1"/>
    <property type="match status" value="1"/>
</dbReference>